<keyword evidence="4" id="KW-1185">Reference proteome</keyword>
<organism evidence="3 4">
    <name type="scientific">Sporobacter termitidis DSM 10068</name>
    <dbReference type="NCBI Taxonomy" id="1123282"/>
    <lineage>
        <taxon>Bacteria</taxon>
        <taxon>Bacillati</taxon>
        <taxon>Bacillota</taxon>
        <taxon>Clostridia</taxon>
        <taxon>Eubacteriales</taxon>
        <taxon>Oscillospiraceae</taxon>
        <taxon>Sporobacter</taxon>
    </lineage>
</organism>
<keyword evidence="1" id="KW-0472">Membrane</keyword>
<proteinExistence type="predicted"/>
<dbReference type="Proteomes" id="UP000183995">
    <property type="component" value="Unassembled WGS sequence"/>
</dbReference>
<feature type="transmembrane region" description="Helical" evidence="1">
    <location>
        <begin position="7"/>
        <end position="30"/>
    </location>
</feature>
<dbReference type="EMBL" id="FQXV01000007">
    <property type="protein sequence ID" value="SHI05686.1"/>
    <property type="molecule type" value="Genomic_DNA"/>
</dbReference>
<feature type="transmembrane region" description="Helical" evidence="1">
    <location>
        <begin position="81"/>
        <end position="102"/>
    </location>
</feature>
<dbReference type="GO" id="GO:0004175">
    <property type="term" value="F:endopeptidase activity"/>
    <property type="evidence" value="ECO:0007669"/>
    <property type="project" value="UniProtKB-ARBA"/>
</dbReference>
<feature type="transmembrane region" description="Helical" evidence="1">
    <location>
        <begin position="42"/>
        <end position="61"/>
    </location>
</feature>
<feature type="transmembrane region" description="Helical" evidence="1">
    <location>
        <begin position="176"/>
        <end position="192"/>
    </location>
</feature>
<reference evidence="3 4" key="1">
    <citation type="submission" date="2016-11" db="EMBL/GenBank/DDBJ databases">
        <authorList>
            <person name="Jaros S."/>
            <person name="Januszkiewicz K."/>
            <person name="Wedrychowicz H."/>
        </authorList>
    </citation>
    <scope>NUCLEOTIDE SEQUENCE [LARGE SCALE GENOMIC DNA]</scope>
    <source>
        <strain evidence="3 4">DSM 10068</strain>
    </source>
</reference>
<keyword evidence="1" id="KW-0812">Transmembrane</keyword>
<dbReference type="GO" id="GO:0080120">
    <property type="term" value="P:CAAX-box protein maturation"/>
    <property type="evidence" value="ECO:0007669"/>
    <property type="project" value="UniProtKB-ARBA"/>
</dbReference>
<accession>A0A1M5Y146</accession>
<dbReference type="OrthoDB" id="1819587at2"/>
<evidence type="ECO:0000313" key="3">
    <source>
        <dbReference type="EMBL" id="SHI05686.1"/>
    </source>
</evidence>
<evidence type="ECO:0000313" key="4">
    <source>
        <dbReference type="Proteomes" id="UP000183995"/>
    </source>
</evidence>
<feature type="domain" description="CAAX prenyl protease 2/Lysostaphin resistance protein A-like" evidence="2">
    <location>
        <begin position="120"/>
        <end position="213"/>
    </location>
</feature>
<name>A0A1M5Y146_9FIRM</name>
<evidence type="ECO:0000259" key="2">
    <source>
        <dbReference type="Pfam" id="PF02517"/>
    </source>
</evidence>
<gene>
    <name evidence="3" type="ORF">SAMN02745823_02129</name>
</gene>
<feature type="transmembrane region" description="Helical" evidence="1">
    <location>
        <begin position="117"/>
        <end position="138"/>
    </location>
</feature>
<dbReference type="AlphaFoldDB" id="A0A1M5Y146"/>
<dbReference type="RefSeq" id="WP_073078664.1">
    <property type="nucleotide sequence ID" value="NZ_FQXV01000007.1"/>
</dbReference>
<evidence type="ECO:0000256" key="1">
    <source>
        <dbReference type="SAM" id="Phobius"/>
    </source>
</evidence>
<feature type="transmembrane region" description="Helical" evidence="1">
    <location>
        <begin position="150"/>
        <end position="170"/>
    </location>
</feature>
<protein>
    <recommendedName>
        <fullName evidence="2">CAAX prenyl protease 2/Lysostaphin resistance protein A-like domain-containing protein</fullName>
    </recommendedName>
</protein>
<dbReference type="STRING" id="1123282.SAMN02745823_02129"/>
<sequence length="223" mass="24034">MTKRKKAGGVLDIAAVFLAVLAIVVAAPLLLSLVQDRTARALLRYLLYIVMAAVVLLACKAGKRPVFATLGFKKEAVGRQLLPALPLFAVTALIFVVIPMAFGVPKTVLLDRKPTDVSAIVLQVVHLMVFVGFTEELVFRGYLFERIKAVSGSGVWSAVVTAAAFGLWHFPGGQDFLQVLLTAVIGFIYGFARLKLKNCTTLSVALAHGLHDTFILVLSCILL</sequence>
<dbReference type="Pfam" id="PF02517">
    <property type="entry name" value="Rce1-like"/>
    <property type="match status" value="1"/>
</dbReference>
<dbReference type="InterPro" id="IPR003675">
    <property type="entry name" value="Rce1/LyrA-like_dom"/>
</dbReference>
<keyword evidence="1" id="KW-1133">Transmembrane helix</keyword>